<dbReference type="SUPFAM" id="SSF51182">
    <property type="entry name" value="RmlC-like cupins"/>
    <property type="match status" value="1"/>
</dbReference>
<accession>A0ABS3W0R1</accession>
<feature type="domain" description="Cupin type-2" evidence="1">
    <location>
        <begin position="42"/>
        <end position="107"/>
    </location>
</feature>
<dbReference type="Gene3D" id="2.60.120.10">
    <property type="entry name" value="Jelly Rolls"/>
    <property type="match status" value="1"/>
</dbReference>
<dbReference type="InterPro" id="IPR013096">
    <property type="entry name" value="Cupin_2"/>
</dbReference>
<dbReference type="InterPro" id="IPR011051">
    <property type="entry name" value="RmlC_Cupin_sf"/>
</dbReference>
<keyword evidence="3" id="KW-1185">Reference proteome</keyword>
<comment type="caution">
    <text evidence="2">The sequence shown here is derived from an EMBL/GenBank/DDBJ whole genome shotgun (WGS) entry which is preliminary data.</text>
</comment>
<dbReference type="RefSeq" id="WP_208817476.1">
    <property type="nucleotide sequence ID" value="NZ_WVUH01000469.1"/>
</dbReference>
<name>A0ABS3W0R1_MICEH</name>
<dbReference type="Proteomes" id="UP000823521">
    <property type="component" value="Unassembled WGS sequence"/>
</dbReference>
<evidence type="ECO:0000259" key="1">
    <source>
        <dbReference type="Pfam" id="PF07883"/>
    </source>
</evidence>
<dbReference type="Pfam" id="PF07883">
    <property type="entry name" value="Cupin_2"/>
    <property type="match status" value="1"/>
</dbReference>
<gene>
    <name evidence="2" type="ORF">GSF22_30980</name>
</gene>
<dbReference type="InterPro" id="IPR014710">
    <property type="entry name" value="RmlC-like_jellyroll"/>
</dbReference>
<proteinExistence type="predicted"/>
<evidence type="ECO:0000313" key="2">
    <source>
        <dbReference type="EMBL" id="MBO4210385.1"/>
    </source>
</evidence>
<organism evidence="2 3">
    <name type="scientific">Micromonospora echinofusca</name>
    <dbReference type="NCBI Taxonomy" id="47858"/>
    <lineage>
        <taxon>Bacteria</taxon>
        <taxon>Bacillati</taxon>
        <taxon>Actinomycetota</taxon>
        <taxon>Actinomycetes</taxon>
        <taxon>Micromonosporales</taxon>
        <taxon>Micromonosporaceae</taxon>
        <taxon>Micromonospora</taxon>
    </lineage>
</organism>
<reference evidence="2 3" key="1">
    <citation type="submission" date="2019-12" db="EMBL/GenBank/DDBJ databases">
        <title>Whole genome sequencing of endophytic Actinobacterium Micromonospora sp. MPMI6T.</title>
        <authorList>
            <person name="Evv R."/>
            <person name="Podile A.R."/>
        </authorList>
    </citation>
    <scope>NUCLEOTIDE SEQUENCE [LARGE SCALE GENOMIC DNA]</scope>
    <source>
        <strain evidence="2 3">MPMI6</strain>
    </source>
</reference>
<evidence type="ECO:0000313" key="3">
    <source>
        <dbReference type="Proteomes" id="UP000823521"/>
    </source>
</evidence>
<dbReference type="EMBL" id="WVUH01000469">
    <property type="protein sequence ID" value="MBO4210385.1"/>
    <property type="molecule type" value="Genomic_DNA"/>
</dbReference>
<sequence length="124" mass="13336">MITKFSIDESAATAEFGMSCQRLVPWSTGAEEPPLGVMACFLPAGNESIQDCHDQDEVMLVLSGSGEVVIGPDRAGIRTGELIVIPRNQPHVVINPTTETLRWVSMYWPLHEPAGQAGTEDASA</sequence>
<protein>
    <submittedName>
        <fullName evidence="2">Cupin domain-containing protein</fullName>
    </submittedName>
</protein>